<evidence type="ECO:0000259" key="4">
    <source>
        <dbReference type="Pfam" id="PF23231"/>
    </source>
</evidence>
<dbReference type="Proteomes" id="UP001607302">
    <property type="component" value="Unassembled WGS sequence"/>
</dbReference>
<dbReference type="InterPro" id="IPR045075">
    <property type="entry name" value="Syf1-like"/>
</dbReference>
<evidence type="ECO:0000256" key="2">
    <source>
        <dbReference type="SAM" id="MobiDB-lite"/>
    </source>
</evidence>
<feature type="domain" description="Pre-mRNA-splicing factor Syf1/CRNKL1-like C-terminal HAT-repeats" evidence="4">
    <location>
        <begin position="23"/>
        <end position="185"/>
    </location>
</feature>
<dbReference type="PANTHER" id="PTHR11246:SF5">
    <property type="entry name" value="PRE-MRNA-SPLICING FACTOR SYF1"/>
    <property type="match status" value="1"/>
</dbReference>
<keyword evidence="6" id="KW-1185">Reference proteome</keyword>
<evidence type="ECO:0000313" key="6">
    <source>
        <dbReference type="Proteomes" id="UP001607302"/>
    </source>
</evidence>
<keyword evidence="3" id="KW-0812">Transmembrane</keyword>
<dbReference type="Gene3D" id="1.25.40.10">
    <property type="entry name" value="Tetratricopeptide repeat domain"/>
    <property type="match status" value="1"/>
</dbReference>
<organism evidence="5 6">
    <name type="scientific">Vespula squamosa</name>
    <name type="common">Southern yellow jacket</name>
    <name type="synonym">Wasp</name>
    <dbReference type="NCBI Taxonomy" id="30214"/>
    <lineage>
        <taxon>Eukaryota</taxon>
        <taxon>Metazoa</taxon>
        <taxon>Ecdysozoa</taxon>
        <taxon>Arthropoda</taxon>
        <taxon>Hexapoda</taxon>
        <taxon>Insecta</taxon>
        <taxon>Pterygota</taxon>
        <taxon>Neoptera</taxon>
        <taxon>Endopterygota</taxon>
        <taxon>Hymenoptera</taxon>
        <taxon>Apocrita</taxon>
        <taxon>Aculeata</taxon>
        <taxon>Vespoidea</taxon>
        <taxon>Vespidae</taxon>
        <taxon>Vespinae</taxon>
        <taxon>Vespula</taxon>
    </lineage>
</organism>
<gene>
    <name evidence="5" type="ORF">V1478_011088</name>
</gene>
<evidence type="ECO:0000313" key="5">
    <source>
        <dbReference type="EMBL" id="KAL2719626.1"/>
    </source>
</evidence>
<keyword evidence="3" id="KW-1133">Transmembrane helix</keyword>
<keyword evidence="3" id="KW-0472">Membrane</keyword>
<feature type="transmembrane region" description="Helical" evidence="3">
    <location>
        <begin position="12"/>
        <end position="29"/>
    </location>
</feature>
<dbReference type="FunFam" id="1.25.40.10:FF:001071">
    <property type="entry name" value="pre-mRNA-splicing factor SYF1-like"/>
    <property type="match status" value="1"/>
</dbReference>
<dbReference type="EMBL" id="JAUDFV010000149">
    <property type="protein sequence ID" value="KAL2719626.1"/>
    <property type="molecule type" value="Genomic_DNA"/>
</dbReference>
<feature type="region of interest" description="Disordered" evidence="2">
    <location>
        <begin position="219"/>
        <end position="280"/>
    </location>
</feature>
<accession>A0ABD2AG80</accession>
<name>A0ABD2AG80_VESSQ</name>
<proteinExistence type="predicted"/>
<dbReference type="PANTHER" id="PTHR11246">
    <property type="entry name" value="PRE-MRNA SPLICING FACTOR"/>
    <property type="match status" value="1"/>
</dbReference>
<reference evidence="5 6" key="1">
    <citation type="journal article" date="2024" name="Ann. Entomol. Soc. Am.">
        <title>Genomic analyses of the southern and eastern yellowjacket wasps (Hymenoptera: Vespidae) reveal evolutionary signatures of social life.</title>
        <authorList>
            <person name="Catto M.A."/>
            <person name="Caine P.B."/>
            <person name="Orr S.E."/>
            <person name="Hunt B.G."/>
            <person name="Goodisman M.A.D."/>
        </authorList>
    </citation>
    <scope>NUCLEOTIDE SEQUENCE [LARGE SCALE GENOMIC DNA]</scope>
    <source>
        <strain evidence="5">233</strain>
        <tissue evidence="5">Head and thorax</tissue>
    </source>
</reference>
<dbReference type="InterPro" id="IPR011990">
    <property type="entry name" value="TPR-like_helical_dom_sf"/>
</dbReference>
<feature type="compositionally biased region" description="Acidic residues" evidence="2">
    <location>
        <begin position="231"/>
        <end position="254"/>
    </location>
</feature>
<comment type="caution">
    <text evidence="5">The sequence shown here is derived from an EMBL/GenBank/DDBJ whole genome shotgun (WGS) entry which is preliminary data.</text>
</comment>
<evidence type="ECO:0000256" key="1">
    <source>
        <dbReference type="ARBA" id="ARBA00022737"/>
    </source>
</evidence>
<dbReference type="InterPro" id="IPR055430">
    <property type="entry name" value="HAT_Syf1_CNRKL1_C"/>
</dbReference>
<dbReference type="Pfam" id="PF23231">
    <property type="entry name" value="HAT_Syf1_CNRKL1_C"/>
    <property type="match status" value="1"/>
</dbReference>
<evidence type="ECO:0000256" key="3">
    <source>
        <dbReference type="SAM" id="Phobius"/>
    </source>
</evidence>
<keyword evidence="1" id="KW-0677">Repeat</keyword>
<dbReference type="AlphaFoldDB" id="A0ABD2AG80"/>
<dbReference type="SUPFAM" id="SSF48452">
    <property type="entry name" value="TPR-like"/>
    <property type="match status" value="1"/>
</dbReference>
<protein>
    <submittedName>
        <fullName evidence="5">Pre-mRNA-splicing factor syf1</fullName>
    </submittedName>
</protein>
<sequence>MYILRNSYPFKIITAICKFIFLALYLLYAKLEEEHGLARHAMSVYERATSAVLPEERFEMFNIYIKKAADIYGVPKTRQIYEKAIEVLNDENTREMCLRFAEMETKLGEVDRARAIYAHCSQICDPRVSSNFWKVWKEFEVQHGNEDTMREMLRIKRSVQAMYNTQVNMMSAQMLNNVSNQVSGVQIDSMRALDNKISETTTQSGLKDTIKFVRGITETDGKESSRVNNPDEIDIDMDDDNENDEGEEEIEEEMSIEKQVIPSQVFGSLKTADNDTNEDE</sequence>